<comment type="caution">
    <text evidence="13">The sequence shown here is derived from an EMBL/GenBank/DDBJ whole genome shotgun (WGS) entry which is preliminary data.</text>
</comment>
<dbReference type="Proteomes" id="UP000017820">
    <property type="component" value="Unassembled WGS sequence"/>
</dbReference>
<comment type="similarity">
    <text evidence="3 12">Belongs to the CcmD/CycX/HelD family.</text>
</comment>
<evidence type="ECO:0000256" key="11">
    <source>
        <dbReference type="ARBA" id="ARBA00023136"/>
    </source>
</evidence>
<evidence type="ECO:0000256" key="7">
    <source>
        <dbReference type="ARBA" id="ARBA00022519"/>
    </source>
</evidence>
<gene>
    <name evidence="13" type="ORF">PL2TA16_01582</name>
</gene>
<dbReference type="GO" id="GO:0005886">
    <property type="term" value="C:plasma membrane"/>
    <property type="evidence" value="ECO:0007669"/>
    <property type="project" value="UniProtKB-SubCell"/>
</dbReference>
<evidence type="ECO:0000256" key="5">
    <source>
        <dbReference type="ARBA" id="ARBA00022448"/>
    </source>
</evidence>
<comment type="subcellular location">
    <subcellularLocation>
        <location evidence="2 12">Cell inner membrane</location>
        <topology evidence="2 12">Single-pass membrane protein</topology>
    </subcellularLocation>
</comment>
<evidence type="ECO:0000256" key="10">
    <source>
        <dbReference type="ARBA" id="ARBA00022989"/>
    </source>
</evidence>
<dbReference type="Pfam" id="PF04995">
    <property type="entry name" value="CcmD"/>
    <property type="match status" value="1"/>
</dbReference>
<evidence type="ECO:0000256" key="4">
    <source>
        <dbReference type="ARBA" id="ARBA00016461"/>
    </source>
</evidence>
<keyword evidence="6 12" id="KW-1003">Cell membrane</keyword>
<sequence>MQFESLSDFIAMGGYGFYVWLSYGSCAGIILGLLFSSLYENKN</sequence>
<organism evidence="13 14">
    <name type="scientific">Pseudoalteromonas luteoviolacea (strain 2ta16)</name>
    <dbReference type="NCBI Taxonomy" id="1353533"/>
    <lineage>
        <taxon>Bacteria</taxon>
        <taxon>Pseudomonadati</taxon>
        <taxon>Pseudomonadota</taxon>
        <taxon>Gammaproteobacteria</taxon>
        <taxon>Alteromonadales</taxon>
        <taxon>Pseudoalteromonadaceae</taxon>
        <taxon>Pseudoalteromonas</taxon>
    </lineage>
</organism>
<keyword evidence="5 12" id="KW-0813">Transport</keyword>
<evidence type="ECO:0000256" key="12">
    <source>
        <dbReference type="RuleBase" id="RU363101"/>
    </source>
</evidence>
<keyword evidence="10 12" id="KW-1133">Transmembrane helix</keyword>
<keyword evidence="7 12" id="KW-0997">Cell inner membrane</keyword>
<reference evidence="13 14" key="1">
    <citation type="submission" date="2013-07" db="EMBL/GenBank/DDBJ databases">
        <title>Draft genome sequence of Pseudoalteromonas luteoviolacea 2ta16.</title>
        <authorList>
            <person name="Allen E.E."/>
            <person name="Azam F."/>
            <person name="Podell S."/>
        </authorList>
    </citation>
    <scope>NUCLEOTIDE SEQUENCE [LARGE SCALE GENOMIC DNA]</scope>
    <source>
        <strain evidence="13 14">2ta16</strain>
    </source>
</reference>
<dbReference type="PANTHER" id="PTHR37531">
    <property type="entry name" value="HEME EXPORTER PROTEIN D"/>
    <property type="match status" value="1"/>
</dbReference>
<dbReference type="PATRIC" id="fig|1353533.3.peg.5004"/>
<keyword evidence="9 12" id="KW-0201">Cytochrome c-type biogenesis</keyword>
<dbReference type="InterPro" id="IPR052075">
    <property type="entry name" value="Heme_exporter_D"/>
</dbReference>
<dbReference type="AlphaFoldDB" id="V4HRD2"/>
<accession>V4HRD2</accession>
<name>V4HRD2_PSEL2</name>
<comment type="function">
    <text evidence="1 12">Required for the export of heme to the periplasm for the biogenesis of c-type cytochromes.</text>
</comment>
<proteinExistence type="inferred from homology"/>
<protein>
    <recommendedName>
        <fullName evidence="4 12">Heme exporter protein D</fullName>
    </recommendedName>
</protein>
<dbReference type="GO" id="GO:1903607">
    <property type="term" value="P:cytochrome c biosynthetic process"/>
    <property type="evidence" value="ECO:0007669"/>
    <property type="project" value="TreeGrafter"/>
</dbReference>
<dbReference type="PANTHER" id="PTHR37531:SF1">
    <property type="entry name" value="HEME EXPORTER PROTEIN D"/>
    <property type="match status" value="1"/>
</dbReference>
<evidence type="ECO:0000313" key="13">
    <source>
        <dbReference type="EMBL" id="ESP90479.1"/>
    </source>
</evidence>
<evidence type="ECO:0000313" key="14">
    <source>
        <dbReference type="Proteomes" id="UP000017820"/>
    </source>
</evidence>
<dbReference type="InterPro" id="IPR007078">
    <property type="entry name" value="Haem_export_protD_CcmD"/>
</dbReference>
<evidence type="ECO:0000256" key="6">
    <source>
        <dbReference type="ARBA" id="ARBA00022475"/>
    </source>
</evidence>
<evidence type="ECO:0000256" key="2">
    <source>
        <dbReference type="ARBA" id="ARBA00004377"/>
    </source>
</evidence>
<keyword evidence="8 12" id="KW-0812">Transmembrane</keyword>
<dbReference type="EMBL" id="AUSV01000134">
    <property type="protein sequence ID" value="ESP90479.1"/>
    <property type="molecule type" value="Genomic_DNA"/>
</dbReference>
<dbReference type="NCBIfam" id="TIGR03141">
    <property type="entry name" value="cytochro_ccmD"/>
    <property type="match status" value="1"/>
</dbReference>
<evidence type="ECO:0000256" key="9">
    <source>
        <dbReference type="ARBA" id="ARBA00022748"/>
    </source>
</evidence>
<dbReference type="GO" id="GO:0015886">
    <property type="term" value="P:heme transport"/>
    <property type="evidence" value="ECO:0007669"/>
    <property type="project" value="InterPro"/>
</dbReference>
<evidence type="ECO:0000256" key="8">
    <source>
        <dbReference type="ARBA" id="ARBA00022692"/>
    </source>
</evidence>
<evidence type="ECO:0000256" key="3">
    <source>
        <dbReference type="ARBA" id="ARBA00008741"/>
    </source>
</evidence>
<keyword evidence="11 12" id="KW-0472">Membrane</keyword>
<feature type="transmembrane region" description="Helical" evidence="12">
    <location>
        <begin position="20"/>
        <end position="39"/>
    </location>
</feature>
<evidence type="ECO:0000256" key="1">
    <source>
        <dbReference type="ARBA" id="ARBA00002442"/>
    </source>
</evidence>
<dbReference type="GO" id="GO:0017004">
    <property type="term" value="P:cytochrome complex assembly"/>
    <property type="evidence" value="ECO:0007669"/>
    <property type="project" value="UniProtKB-KW"/>
</dbReference>